<protein>
    <submittedName>
        <fullName evidence="1">Uncharacterized protein</fullName>
    </submittedName>
</protein>
<name>A0AAD9AMD7_9PEZI</name>
<dbReference type="AlphaFoldDB" id="A0AAD9AMD7"/>
<keyword evidence="2" id="KW-1185">Reference proteome</keyword>
<dbReference type="Proteomes" id="UP001243330">
    <property type="component" value="Unassembled WGS sequence"/>
</dbReference>
<sequence>MISNLTHIPGGDWKIWRVEDFREGTGSMDLGSSEYLEECGWPDEHRFDRLKCRNSLKKMLKKR</sequence>
<accession>A0AAD9AMD7</accession>
<evidence type="ECO:0000313" key="1">
    <source>
        <dbReference type="EMBL" id="KAK1850070.1"/>
    </source>
</evidence>
<gene>
    <name evidence="1" type="ORF">CCHR01_07308</name>
</gene>
<evidence type="ECO:0000313" key="2">
    <source>
        <dbReference type="Proteomes" id="UP001243330"/>
    </source>
</evidence>
<proteinExistence type="predicted"/>
<dbReference type="EMBL" id="JAQOWY010000128">
    <property type="protein sequence ID" value="KAK1850070.1"/>
    <property type="molecule type" value="Genomic_DNA"/>
</dbReference>
<organism evidence="1 2">
    <name type="scientific">Colletotrichum chrysophilum</name>
    <dbReference type="NCBI Taxonomy" id="1836956"/>
    <lineage>
        <taxon>Eukaryota</taxon>
        <taxon>Fungi</taxon>
        <taxon>Dikarya</taxon>
        <taxon>Ascomycota</taxon>
        <taxon>Pezizomycotina</taxon>
        <taxon>Sordariomycetes</taxon>
        <taxon>Hypocreomycetidae</taxon>
        <taxon>Glomerellales</taxon>
        <taxon>Glomerellaceae</taxon>
        <taxon>Colletotrichum</taxon>
        <taxon>Colletotrichum gloeosporioides species complex</taxon>
    </lineage>
</organism>
<reference evidence="1" key="1">
    <citation type="submission" date="2023-01" db="EMBL/GenBank/DDBJ databases">
        <title>Colletotrichum chrysophilum M932 genome sequence.</title>
        <authorList>
            <person name="Baroncelli R."/>
        </authorList>
    </citation>
    <scope>NUCLEOTIDE SEQUENCE</scope>
    <source>
        <strain evidence="1">M932</strain>
    </source>
</reference>
<comment type="caution">
    <text evidence="1">The sequence shown here is derived from an EMBL/GenBank/DDBJ whole genome shotgun (WGS) entry which is preliminary data.</text>
</comment>